<protein>
    <submittedName>
        <fullName evidence="4">Ribonuclease T2</fullName>
    </submittedName>
</protein>
<dbReference type="OrthoDB" id="4720638at2"/>
<dbReference type="PROSITE" id="PS00531">
    <property type="entry name" value="RNASE_T2_2"/>
    <property type="match status" value="1"/>
</dbReference>
<dbReference type="AlphaFoldDB" id="E0UJR2"/>
<dbReference type="Gene3D" id="3.90.730.10">
    <property type="entry name" value="Ribonuclease T2-like"/>
    <property type="match status" value="1"/>
</dbReference>
<keyword evidence="3" id="KW-0732">Signal</keyword>
<dbReference type="PANTHER" id="PTHR11240">
    <property type="entry name" value="RIBONUCLEASE T2"/>
    <property type="match status" value="1"/>
</dbReference>
<feature type="signal peptide" evidence="3">
    <location>
        <begin position="1"/>
        <end position="26"/>
    </location>
</feature>
<accession>E0UJR2</accession>
<evidence type="ECO:0000313" key="4">
    <source>
        <dbReference type="EMBL" id="ADN13423.1"/>
    </source>
</evidence>
<dbReference type="HOGENOM" id="CLU_066430_0_0_3"/>
<dbReference type="PROSITE" id="PS00530">
    <property type="entry name" value="RNASE_T2_1"/>
    <property type="match status" value="1"/>
</dbReference>
<dbReference type="GO" id="GO:0006401">
    <property type="term" value="P:RNA catabolic process"/>
    <property type="evidence" value="ECO:0007669"/>
    <property type="project" value="UniProtKB-ARBA"/>
</dbReference>
<organism evidence="4 5">
    <name type="scientific">Gloeothece verrucosa (strain PCC 7822)</name>
    <name type="common">Cyanothece sp. (strain PCC 7822)</name>
    <dbReference type="NCBI Taxonomy" id="497965"/>
    <lineage>
        <taxon>Bacteria</taxon>
        <taxon>Bacillati</taxon>
        <taxon>Cyanobacteriota</taxon>
        <taxon>Cyanophyceae</taxon>
        <taxon>Oscillatoriophycideae</taxon>
        <taxon>Chroococcales</taxon>
        <taxon>Aphanothecaceae</taxon>
        <taxon>Gloeothece</taxon>
        <taxon>Gloeothece verrucosa</taxon>
    </lineage>
</organism>
<dbReference type="GO" id="GO:0003723">
    <property type="term" value="F:RNA binding"/>
    <property type="evidence" value="ECO:0007669"/>
    <property type="project" value="InterPro"/>
</dbReference>
<dbReference type="Pfam" id="PF00445">
    <property type="entry name" value="Ribonuclease_T2"/>
    <property type="match status" value="1"/>
</dbReference>
<reference evidence="5" key="1">
    <citation type="journal article" date="2011" name="MBio">
        <title>Novel metabolic attributes of the genus Cyanothece, comprising a group of unicellular nitrogen-fixing Cyanobacteria.</title>
        <authorList>
            <person name="Bandyopadhyay A."/>
            <person name="Elvitigala T."/>
            <person name="Welsh E."/>
            <person name="Stockel J."/>
            <person name="Liberton M."/>
            <person name="Min H."/>
            <person name="Sherman L.A."/>
            <person name="Pakrasi H.B."/>
        </authorList>
    </citation>
    <scope>NUCLEOTIDE SEQUENCE [LARGE SCALE GENOMIC DNA]</scope>
    <source>
        <strain evidence="5">PCC 7822</strain>
    </source>
</reference>
<evidence type="ECO:0000256" key="1">
    <source>
        <dbReference type="ARBA" id="ARBA00007469"/>
    </source>
</evidence>
<keyword evidence="5" id="KW-1185">Reference proteome</keyword>
<dbReference type="InterPro" id="IPR018188">
    <property type="entry name" value="RNase_T2_His_AS_1"/>
</dbReference>
<feature type="chain" id="PRO_5003141342" evidence="3">
    <location>
        <begin position="27"/>
        <end position="333"/>
    </location>
</feature>
<proteinExistence type="inferred from homology"/>
<sequence length="333" mass="37637">MTLKKTFCLTAILCLLLTFWANSAWAIVEIKGTFTAQKTCQAVQSIKTRANPGNVQVSPQKSYPVVGKNQKDASYYLITIDDAKPPVRWVNIECGQLSRTPVVNSPSDYLLAISWQPSFCETKPKKPECIDRTDKNFEATNLALHGLWPQPSTNIYCNVSDRIKELDKQNRWSEMPPINLSPDTLTRLRVVMPGVASNLHLHEWYKHGTCYGTSPEQYFQDAMTLLTKINNSEVRNLLVANIGKDLNSSQIRNKFEQTFGNGAGDKVQIKCENDIDQQQQRMITELWVNLRGNIDRDPDLKSLLAKAPNVPLGCPSGEVDPIGINEKLWRNFR</sequence>
<dbReference type="SUPFAM" id="SSF55895">
    <property type="entry name" value="Ribonuclease Rh-like"/>
    <property type="match status" value="1"/>
</dbReference>
<gene>
    <name evidence="4" type="ordered locus">Cyan7822_1425</name>
</gene>
<dbReference type="Proteomes" id="UP000008206">
    <property type="component" value="Chromosome"/>
</dbReference>
<dbReference type="InterPro" id="IPR036430">
    <property type="entry name" value="RNase_T2-like_sf"/>
</dbReference>
<dbReference type="eggNOG" id="COG3719">
    <property type="taxonomic scope" value="Bacteria"/>
</dbReference>
<dbReference type="InterPro" id="IPR033130">
    <property type="entry name" value="RNase_T2_His_AS_2"/>
</dbReference>
<dbReference type="GO" id="GO:0033897">
    <property type="term" value="F:ribonuclease T2 activity"/>
    <property type="evidence" value="ECO:0007669"/>
    <property type="project" value="InterPro"/>
</dbReference>
<comment type="similarity">
    <text evidence="1 2">Belongs to the RNase T2 family.</text>
</comment>
<dbReference type="InterPro" id="IPR001568">
    <property type="entry name" value="RNase_T2-like"/>
</dbReference>
<dbReference type="PANTHER" id="PTHR11240:SF22">
    <property type="entry name" value="RIBONUCLEASE T2"/>
    <property type="match status" value="1"/>
</dbReference>
<evidence type="ECO:0000256" key="3">
    <source>
        <dbReference type="SAM" id="SignalP"/>
    </source>
</evidence>
<evidence type="ECO:0000313" key="5">
    <source>
        <dbReference type="Proteomes" id="UP000008206"/>
    </source>
</evidence>
<dbReference type="KEGG" id="cyj:Cyan7822_1425"/>
<name>E0UJR2_GLOV7</name>
<dbReference type="RefSeq" id="WP_013321530.1">
    <property type="nucleotide sequence ID" value="NC_014501.1"/>
</dbReference>
<evidence type="ECO:0000256" key="2">
    <source>
        <dbReference type="RuleBase" id="RU004328"/>
    </source>
</evidence>
<dbReference type="EMBL" id="CP002198">
    <property type="protein sequence ID" value="ADN13423.1"/>
    <property type="molecule type" value="Genomic_DNA"/>
</dbReference>